<dbReference type="EMBL" id="LT594501">
    <property type="protein sequence ID" value="SBT72057.1"/>
    <property type="molecule type" value="Genomic_DNA"/>
</dbReference>
<dbReference type="VEuPathDB" id="PlasmoDB:PmUG01_13022700"/>
<name>A0A1C3KEK5_PLAMA</name>
<evidence type="ECO:0000313" key="1">
    <source>
        <dbReference type="EMBL" id="SBT72057.1"/>
    </source>
</evidence>
<dbReference type="AlphaFoldDB" id="A0A1C3KEK5"/>
<dbReference type="Proteomes" id="UP000219799">
    <property type="component" value="Chromosome 13"/>
</dbReference>
<protein>
    <submittedName>
        <fullName evidence="1">Uncharacterized protein</fullName>
    </submittedName>
</protein>
<reference evidence="1 2" key="1">
    <citation type="submission" date="2016-06" db="EMBL/GenBank/DDBJ databases">
        <authorList>
            <consortium name="Pathogen Informatics"/>
        </authorList>
    </citation>
    <scope>NUCLEOTIDE SEQUENCE [LARGE SCALE GENOMIC DNA]</scope>
    <source>
        <strain evidence="1">PmlGA01</strain>
    </source>
</reference>
<evidence type="ECO:0000313" key="2">
    <source>
        <dbReference type="Proteomes" id="UP000219799"/>
    </source>
</evidence>
<gene>
    <name evidence="1" type="primary">PmlGA01_130015000</name>
    <name evidence="1" type="ORF">PMLGA01_130015000</name>
</gene>
<sequence length="584" mass="68872">MLVLGHKIGRCVKIRKANFPKFMNFSSNIKNDIYNQYETFITIGNKNPEQVINLLNEINKEKGCDTELIKNITNHIYDFSEDFFCPQLVKVLENYVMLKYSDETLLAMVCNRIDDLVSIKSCLRTKIMINIFKQLNFHHPLVKLPLLSQLNDNINDYKNELVSIIKNISYLYVDTCTSHNIMNRVIVNYDYYDKDIFTIFEAFSRLDDYTEMFIDLMVEKVQNIEQSNRCCSLKDFLKFLSAYKRIGLNENTYLHTQFEKKINNIKLLSPSNISYILLQMVSTKYRNEHLFELLMMNIENYINSNRGETNYERTNLFFYDLASCNERKKRSKSANCAIVKGEKTIKSENVIDKDEELRIYENTYSSICNRYILYFLPFHLLLLILLNYDNKNILMHLLTICVSDYLSLYDTSDLIKLLYAHTLLLVMIGKKDNNKSKTAKLEGNVLHIFMALQYVYKSATINDLKILHNCFLYHQNIFKNNSSKLKKLQDDLLYTECFSILPSSYSNLKFEQLEVVRCASSSYLKNVNNDSIYFYLNKNDFFSSNQYHYDNLLLNVRLKIDILKMCRSTSSLKIIYKENIIKSE</sequence>
<proteinExistence type="predicted"/>
<organism evidence="1 2">
    <name type="scientific">Plasmodium malariae</name>
    <dbReference type="NCBI Taxonomy" id="5858"/>
    <lineage>
        <taxon>Eukaryota</taxon>
        <taxon>Sar</taxon>
        <taxon>Alveolata</taxon>
        <taxon>Apicomplexa</taxon>
        <taxon>Aconoidasida</taxon>
        <taxon>Haemosporida</taxon>
        <taxon>Plasmodiidae</taxon>
        <taxon>Plasmodium</taxon>
        <taxon>Plasmodium (Plasmodium)</taxon>
    </lineage>
</organism>
<accession>A0A1C3KEK5</accession>